<feature type="compositionally biased region" description="Acidic residues" evidence="1">
    <location>
        <begin position="14"/>
        <end position="28"/>
    </location>
</feature>
<organism evidence="2">
    <name type="scientific">Magallana gigas</name>
    <name type="common">Pacific oyster</name>
    <name type="synonym">Crassostrea gigas</name>
    <dbReference type="NCBI Taxonomy" id="29159"/>
    <lineage>
        <taxon>Eukaryota</taxon>
        <taxon>Metazoa</taxon>
        <taxon>Spiralia</taxon>
        <taxon>Lophotrochozoa</taxon>
        <taxon>Mollusca</taxon>
        <taxon>Bivalvia</taxon>
        <taxon>Autobranchia</taxon>
        <taxon>Pteriomorphia</taxon>
        <taxon>Ostreida</taxon>
        <taxon>Ostreoidea</taxon>
        <taxon>Ostreidae</taxon>
        <taxon>Magallana</taxon>
    </lineage>
</organism>
<dbReference type="SUPFAM" id="SSF52540">
    <property type="entry name" value="P-loop containing nucleoside triphosphate hydrolases"/>
    <property type="match status" value="1"/>
</dbReference>
<accession>K1PMJ5</accession>
<feature type="compositionally biased region" description="Polar residues" evidence="1">
    <location>
        <begin position="1"/>
        <end position="10"/>
    </location>
</feature>
<dbReference type="AlphaFoldDB" id="K1PMJ5"/>
<dbReference type="HOGENOM" id="CLU_1344430_0_0_1"/>
<reference evidence="2" key="1">
    <citation type="journal article" date="2012" name="Nature">
        <title>The oyster genome reveals stress adaptation and complexity of shell formation.</title>
        <authorList>
            <person name="Zhang G."/>
            <person name="Fang X."/>
            <person name="Guo X."/>
            <person name="Li L."/>
            <person name="Luo R."/>
            <person name="Xu F."/>
            <person name="Yang P."/>
            <person name="Zhang L."/>
            <person name="Wang X."/>
            <person name="Qi H."/>
            <person name="Xiong Z."/>
            <person name="Que H."/>
            <person name="Xie Y."/>
            <person name="Holland P.W."/>
            <person name="Paps J."/>
            <person name="Zhu Y."/>
            <person name="Wu F."/>
            <person name="Chen Y."/>
            <person name="Wang J."/>
            <person name="Peng C."/>
            <person name="Meng J."/>
            <person name="Yang L."/>
            <person name="Liu J."/>
            <person name="Wen B."/>
            <person name="Zhang N."/>
            <person name="Huang Z."/>
            <person name="Zhu Q."/>
            <person name="Feng Y."/>
            <person name="Mount A."/>
            <person name="Hedgecock D."/>
            <person name="Xu Z."/>
            <person name="Liu Y."/>
            <person name="Domazet-Loso T."/>
            <person name="Du Y."/>
            <person name="Sun X."/>
            <person name="Zhang S."/>
            <person name="Liu B."/>
            <person name="Cheng P."/>
            <person name="Jiang X."/>
            <person name="Li J."/>
            <person name="Fan D."/>
            <person name="Wang W."/>
            <person name="Fu W."/>
            <person name="Wang T."/>
            <person name="Wang B."/>
            <person name="Zhang J."/>
            <person name="Peng Z."/>
            <person name="Li Y."/>
            <person name="Li N."/>
            <person name="Wang J."/>
            <person name="Chen M."/>
            <person name="He Y."/>
            <person name="Tan F."/>
            <person name="Song X."/>
            <person name="Zheng Q."/>
            <person name="Huang R."/>
            <person name="Yang H."/>
            <person name="Du X."/>
            <person name="Chen L."/>
            <person name="Yang M."/>
            <person name="Gaffney P.M."/>
            <person name="Wang S."/>
            <person name="Luo L."/>
            <person name="She Z."/>
            <person name="Ming Y."/>
            <person name="Huang W."/>
            <person name="Zhang S."/>
            <person name="Huang B."/>
            <person name="Zhang Y."/>
            <person name="Qu T."/>
            <person name="Ni P."/>
            <person name="Miao G."/>
            <person name="Wang J."/>
            <person name="Wang Q."/>
            <person name="Steinberg C.E."/>
            <person name="Wang H."/>
            <person name="Li N."/>
            <person name="Qian L."/>
            <person name="Zhang G."/>
            <person name="Li Y."/>
            <person name="Yang H."/>
            <person name="Liu X."/>
            <person name="Wang J."/>
            <person name="Yin Y."/>
            <person name="Wang J."/>
        </authorList>
    </citation>
    <scope>NUCLEOTIDE SEQUENCE [LARGE SCALE GENOMIC DNA]</scope>
    <source>
        <strain evidence="2">05x7-T-G4-1.051#20</strain>
    </source>
</reference>
<dbReference type="EMBL" id="JH816518">
    <property type="protein sequence ID" value="EKC22913.1"/>
    <property type="molecule type" value="Genomic_DNA"/>
</dbReference>
<sequence>MDENSITNGLLQDIPEDEANDKDVQEDDRNDEMQINENALREYLSKGELTIQHIRCIIVGCARAGKTTLLSRLKNIPYEELKNIESTDIIDVHSRAPCTVLLVRVRIVFAEYQVISPLFRITSPGTPPQFLSTSLPTGATHFDPCSFSLFCFFFFLDVLSLLLLDEFSLRNSQRVLILDWVVPPVKGVTSILGESTLVSLVTSL</sequence>
<dbReference type="InParanoid" id="K1PMJ5"/>
<protein>
    <submittedName>
        <fullName evidence="2">Uncharacterized protein</fullName>
    </submittedName>
</protein>
<feature type="region of interest" description="Disordered" evidence="1">
    <location>
        <begin position="1"/>
        <end position="28"/>
    </location>
</feature>
<proteinExistence type="predicted"/>
<gene>
    <name evidence="2" type="ORF">CGI_10001192</name>
</gene>
<evidence type="ECO:0000256" key="1">
    <source>
        <dbReference type="SAM" id="MobiDB-lite"/>
    </source>
</evidence>
<evidence type="ECO:0000313" key="2">
    <source>
        <dbReference type="EMBL" id="EKC22913.1"/>
    </source>
</evidence>
<dbReference type="InterPro" id="IPR027417">
    <property type="entry name" value="P-loop_NTPase"/>
</dbReference>
<name>K1PMJ5_MAGGI</name>